<dbReference type="AlphaFoldDB" id="K1PRS1"/>
<dbReference type="Gene3D" id="2.20.70.10">
    <property type="match status" value="1"/>
</dbReference>
<feature type="region of interest" description="Disordered" evidence="1">
    <location>
        <begin position="605"/>
        <end position="629"/>
    </location>
</feature>
<feature type="compositionally biased region" description="Basic and acidic residues" evidence="1">
    <location>
        <begin position="326"/>
        <end position="336"/>
    </location>
</feature>
<dbReference type="GO" id="GO:0005737">
    <property type="term" value="C:cytoplasm"/>
    <property type="evidence" value="ECO:0007669"/>
    <property type="project" value="TreeGrafter"/>
</dbReference>
<feature type="compositionally biased region" description="Polar residues" evidence="1">
    <location>
        <begin position="423"/>
        <end position="434"/>
    </location>
</feature>
<proteinExistence type="predicted"/>
<feature type="compositionally biased region" description="Polar residues" evidence="1">
    <location>
        <begin position="297"/>
        <end position="324"/>
    </location>
</feature>
<feature type="region of interest" description="Disordered" evidence="1">
    <location>
        <begin position="514"/>
        <end position="591"/>
    </location>
</feature>
<dbReference type="InterPro" id="IPR001202">
    <property type="entry name" value="WW_dom"/>
</dbReference>
<dbReference type="InParanoid" id="K1PRS1"/>
<evidence type="ECO:0000256" key="1">
    <source>
        <dbReference type="SAM" id="MobiDB-lite"/>
    </source>
</evidence>
<feature type="compositionally biased region" description="Polar residues" evidence="1">
    <location>
        <begin position="210"/>
        <end position="223"/>
    </location>
</feature>
<dbReference type="InterPro" id="IPR036020">
    <property type="entry name" value="WW_dom_sf"/>
</dbReference>
<sequence length="903" mass="102820">MELEQPHRLYFNRTYGWEWVEIIEPRSKEHMYANLTTGECVWDPPPGVKMRKDCQAVSGMRMVFTHRPSRSQGLGHLYWRLLCFNEFESVSNMSHREMYVYTYSSQSFEFHSHHSCQVDYVYRKKTDNNQWWELFDPNTSRFYYYNATSQKTVWHRPQNCDIIPLAKLQTLKQNTEVRDGSDGSSKREISTQTPVPQTRRDHTKHVRTGSLKSTHTTQTSPSVSRKHRFNRQDSASSQSSSSHQESFRERNGDRVRRRGSQSSQSTQAGYSSSSPPVSTVIRRDSSLEMSPRVTDSPRLQRTHSMQRPPTDTASGAGSRSNSYRFTDYRARDDSYMPHDLSPYNPARRQASFSSEREYASRSDSYGSTSSRQDMFTPPPLGFGGGSQDMYSSDINERIYSSSMSSGPDPECIPFSQDIAHQQGSVSPSLLSQKPRSFPRTNPAYVGVPKRNGSTAYKRINVEQQAVNYDPTYAEPKSYSAAGIQVAPKDYTENYYYPHEPSDSDTSHSSIRVVRHERADSQASHSSRNRESDSHSSQGSFKQPSADVHASNSSLRMQPMKVDPSTSFHESVSSRGSERSLQELRESVHDRSSALISQQLVTSQIHDPVSDDSEPDYANVPPSKNYSPSHSDAHIYREVLKDRQNIPDYPDLKNGESPAVMRPHLDQHVNRGYRSLPVIENSHFPPDVELNQSFDEDEINSSFFNSPLHERILNESYESHHASLKRKKPEKNDSVIGSPVIEKSHSMTVDLQQRPASMVVPTQSEANVSLSPSIGSLNRQNRAGTAPPIRSASPLSQKQKLPSDSDIENYMNRHKKGLFGKKISFEHMLIWSKCFIYEKEEDYIELVEFEPKEESYISDPIQKPILRTDDKAVKKEACEVFKHILIFPGSVLACTAVNDYLSII</sequence>
<accession>K1PRS1</accession>
<feature type="compositionally biased region" description="Basic and acidic residues" evidence="1">
    <location>
        <begin position="245"/>
        <end position="254"/>
    </location>
</feature>
<feature type="compositionally biased region" description="Low complexity" evidence="1">
    <location>
        <begin position="361"/>
        <end position="370"/>
    </location>
</feature>
<feature type="compositionally biased region" description="Basic and acidic residues" evidence="1">
    <location>
        <begin position="575"/>
        <end position="591"/>
    </location>
</feature>
<feature type="compositionally biased region" description="Low complexity" evidence="1">
    <location>
        <begin position="260"/>
        <end position="274"/>
    </location>
</feature>
<feature type="region of interest" description="Disordered" evidence="1">
    <location>
        <begin position="423"/>
        <end position="450"/>
    </location>
</feature>
<dbReference type="EMBL" id="JH817102">
    <property type="protein sequence ID" value="EKC24373.1"/>
    <property type="molecule type" value="Genomic_DNA"/>
</dbReference>
<organism evidence="2">
    <name type="scientific">Magallana gigas</name>
    <name type="common">Pacific oyster</name>
    <name type="synonym">Crassostrea gigas</name>
    <dbReference type="NCBI Taxonomy" id="29159"/>
    <lineage>
        <taxon>Eukaryota</taxon>
        <taxon>Metazoa</taxon>
        <taxon>Spiralia</taxon>
        <taxon>Lophotrochozoa</taxon>
        <taxon>Mollusca</taxon>
        <taxon>Bivalvia</taxon>
        <taxon>Autobranchia</taxon>
        <taxon>Pteriomorphia</taxon>
        <taxon>Ostreida</taxon>
        <taxon>Ostreoidea</taxon>
        <taxon>Ostreidae</taxon>
        <taxon>Magallana</taxon>
    </lineage>
</organism>
<feature type="compositionally biased region" description="Low complexity" evidence="1">
    <location>
        <begin position="232"/>
        <end position="244"/>
    </location>
</feature>
<dbReference type="GO" id="GO:0005096">
    <property type="term" value="F:GTPase activator activity"/>
    <property type="evidence" value="ECO:0007669"/>
    <property type="project" value="TreeGrafter"/>
</dbReference>
<feature type="region of interest" description="Disordered" evidence="1">
    <location>
        <begin position="174"/>
        <end position="377"/>
    </location>
</feature>
<feature type="compositionally biased region" description="Basic and acidic residues" evidence="1">
    <location>
        <begin position="175"/>
        <end position="189"/>
    </location>
</feature>
<dbReference type="PANTHER" id="PTHR45876">
    <property type="entry name" value="FI04035P"/>
    <property type="match status" value="1"/>
</dbReference>
<protein>
    <submittedName>
        <fullName evidence="2">Uncharacterized protein</fullName>
    </submittedName>
</protein>
<evidence type="ECO:0000313" key="2">
    <source>
        <dbReference type="EMBL" id="EKC24373.1"/>
    </source>
</evidence>
<dbReference type="SUPFAM" id="SSF51045">
    <property type="entry name" value="WW domain"/>
    <property type="match status" value="1"/>
</dbReference>
<gene>
    <name evidence="2" type="ORF">CGI_10013370</name>
</gene>
<dbReference type="PANTHER" id="PTHR45876:SF8">
    <property type="entry name" value="FI04035P"/>
    <property type="match status" value="1"/>
</dbReference>
<reference evidence="2" key="1">
    <citation type="journal article" date="2012" name="Nature">
        <title>The oyster genome reveals stress adaptation and complexity of shell formation.</title>
        <authorList>
            <person name="Zhang G."/>
            <person name="Fang X."/>
            <person name="Guo X."/>
            <person name="Li L."/>
            <person name="Luo R."/>
            <person name="Xu F."/>
            <person name="Yang P."/>
            <person name="Zhang L."/>
            <person name="Wang X."/>
            <person name="Qi H."/>
            <person name="Xiong Z."/>
            <person name="Que H."/>
            <person name="Xie Y."/>
            <person name="Holland P.W."/>
            <person name="Paps J."/>
            <person name="Zhu Y."/>
            <person name="Wu F."/>
            <person name="Chen Y."/>
            <person name="Wang J."/>
            <person name="Peng C."/>
            <person name="Meng J."/>
            <person name="Yang L."/>
            <person name="Liu J."/>
            <person name="Wen B."/>
            <person name="Zhang N."/>
            <person name="Huang Z."/>
            <person name="Zhu Q."/>
            <person name="Feng Y."/>
            <person name="Mount A."/>
            <person name="Hedgecock D."/>
            <person name="Xu Z."/>
            <person name="Liu Y."/>
            <person name="Domazet-Loso T."/>
            <person name="Du Y."/>
            <person name="Sun X."/>
            <person name="Zhang S."/>
            <person name="Liu B."/>
            <person name="Cheng P."/>
            <person name="Jiang X."/>
            <person name="Li J."/>
            <person name="Fan D."/>
            <person name="Wang W."/>
            <person name="Fu W."/>
            <person name="Wang T."/>
            <person name="Wang B."/>
            <person name="Zhang J."/>
            <person name="Peng Z."/>
            <person name="Li Y."/>
            <person name="Li N."/>
            <person name="Wang J."/>
            <person name="Chen M."/>
            <person name="He Y."/>
            <person name="Tan F."/>
            <person name="Song X."/>
            <person name="Zheng Q."/>
            <person name="Huang R."/>
            <person name="Yang H."/>
            <person name="Du X."/>
            <person name="Chen L."/>
            <person name="Yang M."/>
            <person name="Gaffney P.M."/>
            <person name="Wang S."/>
            <person name="Luo L."/>
            <person name="She Z."/>
            <person name="Ming Y."/>
            <person name="Huang W."/>
            <person name="Zhang S."/>
            <person name="Huang B."/>
            <person name="Zhang Y."/>
            <person name="Qu T."/>
            <person name="Ni P."/>
            <person name="Miao G."/>
            <person name="Wang J."/>
            <person name="Wang Q."/>
            <person name="Steinberg C.E."/>
            <person name="Wang H."/>
            <person name="Li N."/>
            <person name="Qian L."/>
            <person name="Zhang G."/>
            <person name="Li Y."/>
            <person name="Yang H."/>
            <person name="Liu X."/>
            <person name="Wang J."/>
            <person name="Yin Y."/>
            <person name="Wang J."/>
        </authorList>
    </citation>
    <scope>NUCLEOTIDE SEQUENCE [LARGE SCALE GENOMIC DNA]</scope>
    <source>
        <strain evidence="2">05x7-T-G4-1.051#20</strain>
    </source>
</reference>
<name>K1PRS1_MAGGI</name>
<feature type="compositionally biased region" description="Polar residues" evidence="1">
    <location>
        <begin position="563"/>
        <end position="574"/>
    </location>
</feature>
<feature type="compositionally biased region" description="Polar residues" evidence="1">
    <location>
        <begin position="792"/>
        <end position="801"/>
    </location>
</feature>
<dbReference type="PROSITE" id="PS50020">
    <property type="entry name" value="WW_DOMAIN_2"/>
    <property type="match status" value="1"/>
</dbReference>
<feature type="compositionally biased region" description="Polar residues" evidence="1">
    <location>
        <begin position="768"/>
        <end position="782"/>
    </location>
</feature>
<dbReference type="FunFam" id="2.20.70.10:FF:000022">
    <property type="entry name" value="Rho GTPase activating protein 39"/>
    <property type="match status" value="1"/>
</dbReference>
<dbReference type="HOGENOM" id="CLU_005171_0_0_1"/>
<feature type="region of interest" description="Disordered" evidence="1">
    <location>
        <begin position="768"/>
        <end position="805"/>
    </location>
</feature>